<dbReference type="GeneID" id="31050550"/>
<dbReference type="EMBL" id="KY009685">
    <property type="protein sequence ID" value="AQQ79993.1"/>
    <property type="molecule type" value="Genomic_DNA"/>
</dbReference>
<evidence type="ECO:0000313" key="2">
    <source>
        <dbReference type="Proteomes" id="UP000203066"/>
    </source>
</evidence>
<reference evidence="1 2" key="1">
    <citation type="journal article" date="2016" name="Genome Biol. Evol.">
        <title>Genome Sequencing of the Behavior Manipulating Virus LbFV Reveals a Possible New Virus Family.</title>
        <authorList>
            <person name="Lepetit D."/>
            <person name="Gillet B."/>
            <person name="Hughes S."/>
            <person name="Kraaijeveld K."/>
            <person name="Varaldi J."/>
        </authorList>
    </citation>
    <scope>NUCLEOTIDE SEQUENCE [LARGE SCALE GENOMIC DNA]</scope>
    <source>
        <strain evidence="1">Valence Gotheron</strain>
    </source>
</reference>
<gene>
    <name evidence="1" type="ORF">LbFV_ORF73</name>
</gene>
<dbReference type="Proteomes" id="UP000203066">
    <property type="component" value="Segment"/>
</dbReference>
<dbReference type="KEGG" id="vg:31050550"/>
<proteinExistence type="predicted"/>
<organism evidence="1 2">
    <name type="scientific">Leptopilina boulardi filamentous virus</name>
    <dbReference type="NCBI Taxonomy" id="552509"/>
    <lineage>
        <taxon>Viruses</taxon>
        <taxon>Viruses incertae sedis</taxon>
        <taxon>Naldaviricetes</taxon>
        <taxon>Lefavirales</taxon>
        <taxon>Filamentoviridae</taxon>
        <taxon>Alphafilamentovirus</taxon>
        <taxon>Alphafilamentovirus leboulardi</taxon>
    </lineage>
</organism>
<name>A0A1S5YD36_9VIRU</name>
<evidence type="ECO:0000313" key="1">
    <source>
        <dbReference type="EMBL" id="AQQ79993.1"/>
    </source>
</evidence>
<accession>A0A1S5YD36</accession>
<protein>
    <submittedName>
        <fullName evidence="1">Uncharacterized protein</fullName>
    </submittedName>
</protein>
<keyword evidence="2" id="KW-1185">Reference proteome</keyword>
<dbReference type="RefSeq" id="YP_009345677.1">
    <property type="nucleotide sequence ID" value="NC_033778.1"/>
</dbReference>
<sequence length="122" mass="14686">MSAFFFQPLQQLIDINKKIVDNNYIIYGNIGNMRYIYVNLGKMFILNVNKFLYILLNDNVALKLFIRNKQLDFKKVNILYNRKDIEKWIKFNKDIKVIQKTSKKSFFINTLIELQNKNIIEI</sequence>